<dbReference type="RefSeq" id="WP_029907818.1">
    <property type="nucleotide sequence ID" value="NZ_AP020335.1"/>
</dbReference>
<dbReference type="InterPro" id="IPR003607">
    <property type="entry name" value="HD/PDEase_dom"/>
</dbReference>
<gene>
    <name evidence="3" type="ORF">EI16_11120</name>
</gene>
<dbReference type="PROSITE" id="PS51831">
    <property type="entry name" value="HD"/>
    <property type="match status" value="1"/>
</dbReference>
<dbReference type="AlphaFoldDB" id="A0A067A2E5"/>
<dbReference type="Gene3D" id="3.30.450.40">
    <property type="match status" value="1"/>
</dbReference>
<dbReference type="Gene3D" id="1.10.3210.10">
    <property type="entry name" value="Hypothetical protein af1432"/>
    <property type="match status" value="1"/>
</dbReference>
<comment type="caution">
    <text evidence="3">The sequence shown here is derived from an EMBL/GenBank/DDBJ whole genome shotgun (WGS) entry which is preliminary data.</text>
</comment>
<dbReference type="Proteomes" id="UP000027341">
    <property type="component" value="Unassembled WGS sequence"/>
</dbReference>
<dbReference type="SUPFAM" id="SSF55781">
    <property type="entry name" value="GAF domain-like"/>
    <property type="match status" value="1"/>
</dbReference>
<dbReference type="Pfam" id="PF13487">
    <property type="entry name" value="HD_5"/>
    <property type="match status" value="1"/>
</dbReference>
<dbReference type="PROSITE" id="PS51832">
    <property type="entry name" value="HD_GYP"/>
    <property type="match status" value="1"/>
</dbReference>
<organism evidence="3 4">
    <name type="scientific">Hydrogenovibrio marinus</name>
    <dbReference type="NCBI Taxonomy" id="28885"/>
    <lineage>
        <taxon>Bacteria</taxon>
        <taxon>Pseudomonadati</taxon>
        <taxon>Pseudomonadota</taxon>
        <taxon>Gammaproteobacteria</taxon>
        <taxon>Thiotrichales</taxon>
        <taxon>Piscirickettsiaceae</taxon>
        <taxon>Hydrogenovibrio</taxon>
    </lineage>
</organism>
<keyword evidence="4" id="KW-1185">Reference proteome</keyword>
<dbReference type="InterPro" id="IPR052020">
    <property type="entry name" value="Cyclic_di-GMP/3'3'-cGAMP_PDE"/>
</dbReference>
<dbReference type="SMART" id="SM00471">
    <property type="entry name" value="HDc"/>
    <property type="match status" value="1"/>
</dbReference>
<accession>A0A067A2E5</accession>
<dbReference type="CDD" id="cd00077">
    <property type="entry name" value="HDc"/>
    <property type="match status" value="1"/>
</dbReference>
<feature type="domain" description="HD" evidence="1">
    <location>
        <begin position="180"/>
        <end position="315"/>
    </location>
</feature>
<dbReference type="SUPFAM" id="SSF109604">
    <property type="entry name" value="HD-domain/PDEase-like"/>
    <property type="match status" value="1"/>
</dbReference>
<dbReference type="EMBL" id="JMIU01000001">
    <property type="protein sequence ID" value="KDN96786.1"/>
    <property type="molecule type" value="Genomic_DNA"/>
</dbReference>
<dbReference type="PANTHER" id="PTHR45228">
    <property type="entry name" value="CYCLIC DI-GMP PHOSPHODIESTERASE TM_0186-RELATED"/>
    <property type="match status" value="1"/>
</dbReference>
<dbReference type="InterPro" id="IPR037522">
    <property type="entry name" value="HD_GYP_dom"/>
</dbReference>
<reference evidence="3 4" key="1">
    <citation type="submission" date="2014-04" db="EMBL/GenBank/DDBJ databases">
        <title>Draft genome sequence of Hydrogenovibrio marinus MH-110, a model organism for aerobic H2 metabolism.</title>
        <authorList>
            <person name="Cha H.J."/>
            <person name="Jo B.H."/>
            <person name="Hwang B.H."/>
        </authorList>
    </citation>
    <scope>NUCLEOTIDE SEQUENCE [LARGE SCALE GENOMIC DNA]</scope>
    <source>
        <strain evidence="3 4">MH-110</strain>
    </source>
</reference>
<dbReference type="InterPro" id="IPR006674">
    <property type="entry name" value="HD_domain"/>
</dbReference>
<dbReference type="STRING" id="28885.EI16_11120"/>
<dbReference type="PANTHER" id="PTHR45228:SF1">
    <property type="entry name" value="CYCLIC DI-GMP PHOSPHODIESTERASE TM_0186"/>
    <property type="match status" value="1"/>
</dbReference>
<evidence type="ECO:0000259" key="2">
    <source>
        <dbReference type="PROSITE" id="PS51832"/>
    </source>
</evidence>
<dbReference type="GO" id="GO:0008081">
    <property type="term" value="F:phosphoric diester hydrolase activity"/>
    <property type="evidence" value="ECO:0007669"/>
    <property type="project" value="UniProtKB-ARBA"/>
</dbReference>
<evidence type="ECO:0000259" key="1">
    <source>
        <dbReference type="PROSITE" id="PS51831"/>
    </source>
</evidence>
<dbReference type="InterPro" id="IPR029016">
    <property type="entry name" value="GAF-like_dom_sf"/>
</dbReference>
<sequence>MSSLTPTNDITFSEELKVIYDYLHKKYPEIERMAVALYDEDTDILTTFAYTGEQATPLSMYDFKFSTSHSLTKLRESKQPRVIDDLDAYEPNHRIHTEEIHKAGFKSSYTYPMFNGAQFLGMLFFNAKKKAAFVDDMIYDLDLVSPLLTVMVANEKRIENLLLATVHSTLEMSKERDPETREHMSRVAHYARLIAQEVAPKYQLNDEFVEHVFMFAPLHDIGKISIPDAILRKNSKLTDDEFTVMQTHTVKGADLVNLLLRNYDLQNIKFATMIQNIVRYHHEKMDGSGYPDGLTGGDIPLEARIVAVADIFDALTSARPYKSSWSNSDAYAELKKMAAEDKLDADCVAAFLSFPDKIENIQKLLADVVEN</sequence>
<name>A0A067A2E5_HYDMR</name>
<evidence type="ECO:0000313" key="4">
    <source>
        <dbReference type="Proteomes" id="UP000027341"/>
    </source>
</evidence>
<proteinExistence type="predicted"/>
<protein>
    <submittedName>
        <fullName evidence="3">Uncharacterized protein</fullName>
    </submittedName>
</protein>
<feature type="domain" description="HD-GYP" evidence="2">
    <location>
        <begin position="158"/>
        <end position="367"/>
    </location>
</feature>
<evidence type="ECO:0000313" key="3">
    <source>
        <dbReference type="EMBL" id="KDN96786.1"/>
    </source>
</evidence>